<dbReference type="InterPro" id="IPR044855">
    <property type="entry name" value="CoA-Trfase_III_dom3_sf"/>
</dbReference>
<protein>
    <recommendedName>
        <fullName evidence="3">Formyl-CoA transferase</fullName>
    </recommendedName>
</protein>
<evidence type="ECO:0000256" key="1">
    <source>
        <dbReference type="ARBA" id="ARBA00022679"/>
    </source>
</evidence>
<dbReference type="Gene3D" id="3.40.50.10540">
    <property type="entry name" value="Crotonobetainyl-coa:carnitine coa-transferase, domain 1"/>
    <property type="match status" value="1"/>
</dbReference>
<dbReference type="Gene3D" id="3.30.1540.10">
    <property type="entry name" value="formyl-coa transferase, domain 3"/>
    <property type="match status" value="1"/>
</dbReference>
<dbReference type="PANTHER" id="PTHR48207:SF3">
    <property type="entry name" value="SUCCINATE--HYDROXYMETHYLGLUTARATE COA-TRANSFERASE"/>
    <property type="match status" value="1"/>
</dbReference>
<name>A0A381QXT4_9ZZZZ</name>
<gene>
    <name evidence="2" type="ORF">METZ01_LOCUS37089</name>
</gene>
<proteinExistence type="predicted"/>
<evidence type="ECO:0008006" key="3">
    <source>
        <dbReference type="Google" id="ProtNLM"/>
    </source>
</evidence>
<sequence>MQPNRQSNGDNGSKRRKDRPLEGVRVVDFTWVRAGPWAARWLATLGAEVIKVEWPENMDMLRQNRFTVPPGVTPGPNSTGQFADTNAGKLGLSVNVRHPKGLDAIKSLISVSDVVIENFSSRIMSRWGLGYEELKKIRPDVVYVSMAGFGQTGRQHYFGTMGPAAQALSGLTHQSGLPGEPPAGWGWSYLDDTGGMYGAMCVLTALRHRNHTGQGQHVDLSQMITGITLTGTAFLDKTVNGRESRREGYPPGNRTVWPGAPVLHNYRGPIAAPHNAYRTLDGGYNDWCVIVCLSDEEWKGLVDLMGSPSWAKDSKFTTLDGRLQHQDEMDRGIEEWTITLGKYELADKCQAAGVRAMPVQSSEDRVENDPQLLHRGMFTKVKHPMLGDWKFQGAPFRLDGNKVAVKGPPPMIGEHTTKIMGDLLGVSSEELLQGYEDGVYWPETTPKFDYVQQAIDEEAKR</sequence>
<dbReference type="SUPFAM" id="SSF89796">
    <property type="entry name" value="CoA-transferase family III (CaiB/BaiF)"/>
    <property type="match status" value="1"/>
</dbReference>
<accession>A0A381QXT4</accession>
<evidence type="ECO:0000313" key="2">
    <source>
        <dbReference type="EMBL" id="SUZ84235.1"/>
    </source>
</evidence>
<organism evidence="2">
    <name type="scientific">marine metagenome</name>
    <dbReference type="NCBI Taxonomy" id="408172"/>
    <lineage>
        <taxon>unclassified sequences</taxon>
        <taxon>metagenomes</taxon>
        <taxon>ecological metagenomes</taxon>
    </lineage>
</organism>
<keyword evidence="1" id="KW-0808">Transferase</keyword>
<dbReference type="GO" id="GO:0008410">
    <property type="term" value="F:CoA-transferase activity"/>
    <property type="evidence" value="ECO:0007669"/>
    <property type="project" value="TreeGrafter"/>
</dbReference>
<dbReference type="InterPro" id="IPR050483">
    <property type="entry name" value="CoA-transferase_III_domain"/>
</dbReference>
<dbReference type="EMBL" id="UINC01001586">
    <property type="protein sequence ID" value="SUZ84235.1"/>
    <property type="molecule type" value="Genomic_DNA"/>
</dbReference>
<dbReference type="AlphaFoldDB" id="A0A381QXT4"/>
<dbReference type="InterPro" id="IPR003673">
    <property type="entry name" value="CoA-Trfase_fam_III"/>
</dbReference>
<dbReference type="InterPro" id="IPR023606">
    <property type="entry name" value="CoA-Trfase_III_dom_1_sf"/>
</dbReference>
<dbReference type="PANTHER" id="PTHR48207">
    <property type="entry name" value="SUCCINATE--HYDROXYMETHYLGLUTARATE COA-TRANSFERASE"/>
    <property type="match status" value="1"/>
</dbReference>
<dbReference type="Pfam" id="PF02515">
    <property type="entry name" value="CoA_transf_3"/>
    <property type="match status" value="1"/>
</dbReference>
<reference evidence="2" key="1">
    <citation type="submission" date="2018-05" db="EMBL/GenBank/DDBJ databases">
        <authorList>
            <person name="Lanie J.A."/>
            <person name="Ng W.-L."/>
            <person name="Kazmierczak K.M."/>
            <person name="Andrzejewski T.M."/>
            <person name="Davidsen T.M."/>
            <person name="Wayne K.J."/>
            <person name="Tettelin H."/>
            <person name="Glass J.I."/>
            <person name="Rusch D."/>
            <person name="Podicherti R."/>
            <person name="Tsui H.-C.T."/>
            <person name="Winkler M.E."/>
        </authorList>
    </citation>
    <scope>NUCLEOTIDE SEQUENCE</scope>
</reference>